<dbReference type="InterPro" id="IPR001678">
    <property type="entry name" value="MeTrfase_RsmB-F_NOP2_dom"/>
</dbReference>
<dbReference type="Pfam" id="PF21148">
    <property type="entry name" value="NSUN5_fdxn-like"/>
    <property type="match status" value="1"/>
</dbReference>
<keyword evidence="1 5" id="KW-0489">Methyltransferase</keyword>
<dbReference type="InterPro" id="IPR049560">
    <property type="entry name" value="MeTrfase_RsmB-F_NOP2_cat"/>
</dbReference>
<evidence type="ECO:0000256" key="6">
    <source>
        <dbReference type="SAM" id="MobiDB-lite"/>
    </source>
</evidence>
<keyword evidence="3 5" id="KW-0949">S-adenosyl-L-methionine</keyword>
<proteinExistence type="inferred from homology"/>
<evidence type="ECO:0000313" key="9">
    <source>
        <dbReference type="Proteomes" id="UP000799444"/>
    </source>
</evidence>
<dbReference type="Pfam" id="PF21153">
    <property type="entry name" value="NSUN5_N"/>
    <property type="match status" value="1"/>
</dbReference>
<comment type="similarity">
    <text evidence="5">Belongs to the class I-like SAM-binding methyltransferase superfamily. RsmB/NOP family.</text>
</comment>
<dbReference type="InterPro" id="IPR049561">
    <property type="entry name" value="NSUN5_7_fdxn-like"/>
</dbReference>
<dbReference type="PANTHER" id="PTHR22807:SF4">
    <property type="entry name" value="28S RRNA (CYTOSINE-C(5))-METHYLTRANSFERASE"/>
    <property type="match status" value="1"/>
</dbReference>
<dbReference type="FunFam" id="3.30.70.1170:FF:000006">
    <property type="entry name" value="NOL1/NOP2/Sun domain family protein"/>
    <property type="match status" value="1"/>
</dbReference>
<evidence type="ECO:0000256" key="1">
    <source>
        <dbReference type="ARBA" id="ARBA00022603"/>
    </source>
</evidence>
<dbReference type="InterPro" id="IPR023267">
    <property type="entry name" value="RCMT"/>
</dbReference>
<feature type="domain" description="SAM-dependent MTase RsmB/NOP-type" evidence="7">
    <location>
        <begin position="139"/>
        <end position="520"/>
    </location>
</feature>
<feature type="region of interest" description="Disordered" evidence="6">
    <location>
        <begin position="337"/>
        <end position="376"/>
    </location>
</feature>
<evidence type="ECO:0000256" key="5">
    <source>
        <dbReference type="PROSITE-ProRule" id="PRU01023"/>
    </source>
</evidence>
<feature type="binding site" evidence="5">
    <location>
        <begin position="246"/>
        <end position="252"/>
    </location>
    <ligand>
        <name>S-adenosyl-L-methionine</name>
        <dbReference type="ChEBI" id="CHEBI:59789"/>
    </ligand>
</feature>
<evidence type="ECO:0000256" key="3">
    <source>
        <dbReference type="ARBA" id="ARBA00022691"/>
    </source>
</evidence>
<comment type="caution">
    <text evidence="5">Lacks conserved residue(s) required for the propagation of feature annotation.</text>
</comment>
<dbReference type="Gene3D" id="3.40.50.150">
    <property type="entry name" value="Vaccinia Virus protein VP39"/>
    <property type="match status" value="1"/>
</dbReference>
<dbReference type="InterPro" id="IPR048889">
    <property type="entry name" value="NSUN5_RCM1_N"/>
</dbReference>
<dbReference type="GO" id="GO:0008173">
    <property type="term" value="F:RNA methyltransferase activity"/>
    <property type="evidence" value="ECO:0007669"/>
    <property type="project" value="InterPro"/>
</dbReference>
<dbReference type="Pfam" id="PF01189">
    <property type="entry name" value="Methyltr_RsmB-F"/>
    <property type="match status" value="1"/>
</dbReference>
<evidence type="ECO:0000259" key="7">
    <source>
        <dbReference type="PROSITE" id="PS51686"/>
    </source>
</evidence>
<evidence type="ECO:0000256" key="4">
    <source>
        <dbReference type="ARBA" id="ARBA00022884"/>
    </source>
</evidence>
<feature type="binding site" evidence="5">
    <location>
        <position position="279"/>
    </location>
    <ligand>
        <name>S-adenosyl-L-methionine</name>
        <dbReference type="ChEBI" id="CHEBI:59789"/>
    </ligand>
</feature>
<name>A0A9P4R3H1_9PLEO</name>
<reference evidence="8" key="1">
    <citation type="journal article" date="2020" name="Stud. Mycol.">
        <title>101 Dothideomycetes genomes: a test case for predicting lifestyles and emergence of pathogens.</title>
        <authorList>
            <person name="Haridas S."/>
            <person name="Albert R."/>
            <person name="Binder M."/>
            <person name="Bloem J."/>
            <person name="Labutti K."/>
            <person name="Salamov A."/>
            <person name="Andreopoulos B."/>
            <person name="Baker S."/>
            <person name="Barry K."/>
            <person name="Bills G."/>
            <person name="Bluhm B."/>
            <person name="Cannon C."/>
            <person name="Castanera R."/>
            <person name="Culley D."/>
            <person name="Daum C."/>
            <person name="Ezra D."/>
            <person name="Gonzalez J."/>
            <person name="Henrissat B."/>
            <person name="Kuo A."/>
            <person name="Liang C."/>
            <person name="Lipzen A."/>
            <person name="Lutzoni F."/>
            <person name="Magnuson J."/>
            <person name="Mondo S."/>
            <person name="Nolan M."/>
            <person name="Ohm R."/>
            <person name="Pangilinan J."/>
            <person name="Park H.-J."/>
            <person name="Ramirez L."/>
            <person name="Alfaro M."/>
            <person name="Sun H."/>
            <person name="Tritt A."/>
            <person name="Yoshinaga Y."/>
            <person name="Zwiers L.-H."/>
            <person name="Turgeon B."/>
            <person name="Goodwin S."/>
            <person name="Spatafora J."/>
            <person name="Crous P."/>
            <person name="Grigoriev I."/>
        </authorList>
    </citation>
    <scope>NUCLEOTIDE SEQUENCE</scope>
    <source>
        <strain evidence="8">CBS 125425</strain>
    </source>
</reference>
<organism evidence="8 9">
    <name type="scientific">Polyplosphaeria fusca</name>
    <dbReference type="NCBI Taxonomy" id="682080"/>
    <lineage>
        <taxon>Eukaryota</taxon>
        <taxon>Fungi</taxon>
        <taxon>Dikarya</taxon>
        <taxon>Ascomycota</taxon>
        <taxon>Pezizomycotina</taxon>
        <taxon>Dothideomycetes</taxon>
        <taxon>Pleosporomycetidae</taxon>
        <taxon>Pleosporales</taxon>
        <taxon>Tetraplosphaeriaceae</taxon>
        <taxon>Polyplosphaeria</taxon>
    </lineage>
</organism>
<dbReference type="GO" id="GO:0005730">
    <property type="term" value="C:nucleolus"/>
    <property type="evidence" value="ECO:0007669"/>
    <property type="project" value="TreeGrafter"/>
</dbReference>
<dbReference type="AlphaFoldDB" id="A0A9P4R3H1"/>
<dbReference type="PRINTS" id="PR02008">
    <property type="entry name" value="RCMTFAMILY"/>
</dbReference>
<dbReference type="OrthoDB" id="435282at2759"/>
<dbReference type="Gene3D" id="3.30.70.1170">
    <property type="entry name" value="Sun protein, domain 3"/>
    <property type="match status" value="1"/>
</dbReference>
<dbReference type="PROSITE" id="PS51686">
    <property type="entry name" value="SAM_MT_RSMB_NOP"/>
    <property type="match status" value="1"/>
</dbReference>
<evidence type="ECO:0000313" key="8">
    <source>
        <dbReference type="EMBL" id="KAF2736330.1"/>
    </source>
</evidence>
<dbReference type="GO" id="GO:0070475">
    <property type="term" value="P:rRNA base methylation"/>
    <property type="evidence" value="ECO:0007669"/>
    <property type="project" value="TreeGrafter"/>
</dbReference>
<dbReference type="SUPFAM" id="SSF53335">
    <property type="entry name" value="S-adenosyl-L-methionine-dependent methyltransferases"/>
    <property type="match status" value="1"/>
</dbReference>
<dbReference type="EMBL" id="ML996126">
    <property type="protein sequence ID" value="KAF2736330.1"/>
    <property type="molecule type" value="Genomic_DNA"/>
</dbReference>
<keyword evidence="9" id="KW-1185">Reference proteome</keyword>
<feature type="active site" description="Nucleophile" evidence="5">
    <location>
        <position position="430"/>
    </location>
</feature>
<sequence>MSLYYEAAALLANPDKTGGSLKSRVYKKKDLKSSPAQLFALLTESAKWSVVLKGVVERSGLLAAERKLTPVLAILLTHDLLASKRGIAAPTNHVLKLALERHKARLAAEFSKARIQGGYATLQALREAIENGQLNEEERGIQHTAQHPRWVRVNTLKSTLEAQIRTTFKDFAKVDGLGQITSASRGSKIYYVDNNIPDLLALPSKTDLSKNLAYLRGEIIFQDKASCFPAHLLHIQPQDGDVIDGCAAPGNKTTHLAAIVQNQIHSELWPSPPKIIAFEKDKTRALTLKKMVELASAHEVVHIKAGRDFLASRPDEREFANVGVILLDPSCSGSGIVGRDDTTTMHLPSATPTEGGAANKDKKRKRAKSTHQPNNSTAVINLDLEDASAEETAAQDRNIDRLASLAAFQLRILTHAMRFPNARKISYSTCSIHSEENEAVVVRALRSPAAKENGWELLKRQDQVAGLRNWERRGWLSNDKSWDIDVSEEEKDAVLDACIRCDKGTGDGTMGFFVAAFVRDSSLEPEQPTPARTKDTEITSGGVDEEEWNGFSDDEDLALVTKDNISAQTEPSGRKKKQRRRK</sequence>
<protein>
    <submittedName>
        <fullName evidence="8">NOL1/NOP2/Sun domain family</fullName>
    </submittedName>
</protein>
<dbReference type="PANTHER" id="PTHR22807">
    <property type="entry name" value="NOP2 YEAST -RELATED NOL1/NOP2/FMU SUN DOMAIN-CONTAINING"/>
    <property type="match status" value="1"/>
</dbReference>
<accession>A0A9P4R3H1</accession>
<evidence type="ECO:0000256" key="2">
    <source>
        <dbReference type="ARBA" id="ARBA00022679"/>
    </source>
</evidence>
<feature type="binding site" evidence="5">
    <location>
        <position position="328"/>
    </location>
    <ligand>
        <name>S-adenosyl-L-methionine</name>
        <dbReference type="ChEBI" id="CHEBI:59789"/>
    </ligand>
</feature>
<keyword evidence="2 5" id="KW-0808">Transferase</keyword>
<gene>
    <name evidence="8" type="ORF">EJ04DRAFT_522103</name>
</gene>
<dbReference type="Proteomes" id="UP000799444">
    <property type="component" value="Unassembled WGS sequence"/>
</dbReference>
<dbReference type="InterPro" id="IPR029063">
    <property type="entry name" value="SAM-dependent_MTases_sf"/>
</dbReference>
<dbReference type="GO" id="GO:0003723">
    <property type="term" value="F:RNA binding"/>
    <property type="evidence" value="ECO:0007669"/>
    <property type="project" value="UniProtKB-UniRule"/>
</dbReference>
<comment type="caution">
    <text evidence="8">The sequence shown here is derived from an EMBL/GenBank/DDBJ whole genome shotgun (WGS) entry which is preliminary data.</text>
</comment>
<keyword evidence="4 5" id="KW-0694">RNA-binding</keyword>
<feature type="compositionally biased region" description="Acidic residues" evidence="6">
    <location>
        <begin position="543"/>
        <end position="557"/>
    </location>
</feature>
<feature type="region of interest" description="Disordered" evidence="6">
    <location>
        <begin position="523"/>
        <end position="582"/>
    </location>
</feature>